<keyword evidence="13 16" id="KW-0173">Coenzyme A biosynthesis</keyword>
<dbReference type="NCBIfam" id="TIGR00671">
    <property type="entry name" value="baf"/>
    <property type="match status" value="1"/>
</dbReference>
<proteinExistence type="inferred from homology"/>
<dbReference type="InterPro" id="IPR043129">
    <property type="entry name" value="ATPase_NBD"/>
</dbReference>
<dbReference type="CDD" id="cd24015">
    <property type="entry name" value="ASKHA_NBD_PanK-III"/>
    <property type="match status" value="1"/>
</dbReference>
<dbReference type="HAMAP" id="MF_01274">
    <property type="entry name" value="Pantothen_kinase_3"/>
    <property type="match status" value="1"/>
</dbReference>
<reference evidence="18" key="1">
    <citation type="journal article" date="2019" name="Int. J. Syst. Evol. Microbiol.">
        <title>The Global Catalogue of Microorganisms (GCM) 10K type strain sequencing project: providing services to taxonomists for standard genome sequencing and annotation.</title>
        <authorList>
            <consortium name="The Broad Institute Genomics Platform"/>
            <consortium name="The Broad Institute Genome Sequencing Center for Infectious Disease"/>
            <person name="Wu L."/>
            <person name="Ma J."/>
        </authorList>
    </citation>
    <scope>NUCLEOTIDE SEQUENCE [LARGE SCALE GENOMIC DNA]</scope>
    <source>
        <strain evidence="18">CECT 7956</strain>
    </source>
</reference>
<evidence type="ECO:0000256" key="6">
    <source>
        <dbReference type="ARBA" id="ARBA00012102"/>
    </source>
</evidence>
<dbReference type="EC" id="2.7.1.33" evidence="6 16"/>
<sequence length="240" mass="26682">MKNACIDFGNTRIKIGLFENQKLIAVDRFLNLEEVVTYLIQKKADHAIVSSVTLDQDAIKTALQFLKSLVFLNHQTPLPIRNDYATPETLGYDRLAAAIGAQVHFPEKNCLVLDLGTAIKYDLILAEGIFKGGIISPGKRMRFNALHTFTKKLPLLDSDEYPELVGDSTESCMQSGVINGLIAEINGIIEEYLKIYKLTLIICGGDAPFFESKIKYPTFAAPNLVLEGLNRILIYNVENS</sequence>
<evidence type="ECO:0000313" key="17">
    <source>
        <dbReference type="EMBL" id="MFC3809055.1"/>
    </source>
</evidence>
<evidence type="ECO:0000256" key="9">
    <source>
        <dbReference type="ARBA" id="ARBA00022741"/>
    </source>
</evidence>
<feature type="binding site" evidence="16">
    <location>
        <position position="169"/>
    </location>
    <ligand>
        <name>substrate</name>
    </ligand>
</feature>
<feature type="binding site" evidence="16">
    <location>
        <position position="84"/>
    </location>
    <ligand>
        <name>substrate</name>
    </ligand>
</feature>
<evidence type="ECO:0000256" key="8">
    <source>
        <dbReference type="ARBA" id="ARBA00022679"/>
    </source>
</evidence>
<evidence type="ECO:0000256" key="7">
    <source>
        <dbReference type="ARBA" id="ARBA00022490"/>
    </source>
</evidence>
<accession>A0ABV7YPS4</accession>
<name>A0ABV7YPS4_9BACT</name>
<gene>
    <name evidence="16" type="primary">coaX</name>
    <name evidence="17" type="ORF">ACFOOI_00195</name>
</gene>
<comment type="pathway">
    <text evidence="4 16">Cofactor biosynthesis; coenzyme A biosynthesis; CoA from (R)-pantothenate: step 1/5.</text>
</comment>
<keyword evidence="7 16" id="KW-0963">Cytoplasm</keyword>
<comment type="cofactor">
    <cofactor evidence="2">
        <name>K(+)</name>
        <dbReference type="ChEBI" id="CHEBI:29103"/>
    </cofactor>
</comment>
<dbReference type="Proteomes" id="UP001595616">
    <property type="component" value="Unassembled WGS sequence"/>
</dbReference>
<dbReference type="Gene3D" id="3.30.420.40">
    <property type="match status" value="1"/>
</dbReference>
<evidence type="ECO:0000256" key="3">
    <source>
        <dbReference type="ARBA" id="ARBA00004496"/>
    </source>
</evidence>
<dbReference type="SUPFAM" id="SSF53067">
    <property type="entry name" value="Actin-like ATPase domain"/>
    <property type="match status" value="2"/>
</dbReference>
<keyword evidence="16" id="KW-0479">Metal-binding</keyword>
<evidence type="ECO:0000256" key="10">
    <source>
        <dbReference type="ARBA" id="ARBA00022777"/>
    </source>
</evidence>
<evidence type="ECO:0000256" key="1">
    <source>
        <dbReference type="ARBA" id="ARBA00001206"/>
    </source>
</evidence>
<keyword evidence="10 16" id="KW-0418">Kinase</keyword>
<dbReference type="RefSeq" id="WP_379833549.1">
    <property type="nucleotide sequence ID" value="NZ_JBHRYQ010000001.1"/>
</dbReference>
<feature type="binding site" evidence="16">
    <location>
        <position position="114"/>
    </location>
    <ligand>
        <name>K(+)</name>
        <dbReference type="ChEBI" id="CHEBI:29103"/>
    </ligand>
</feature>
<dbReference type="Pfam" id="PF03309">
    <property type="entry name" value="Pan_kinase"/>
    <property type="match status" value="1"/>
</dbReference>
<dbReference type="PANTHER" id="PTHR34265">
    <property type="entry name" value="TYPE III PANTOTHENATE KINASE"/>
    <property type="match status" value="1"/>
</dbReference>
<feature type="binding site" evidence="16">
    <location>
        <position position="117"/>
    </location>
    <ligand>
        <name>ATP</name>
        <dbReference type="ChEBI" id="CHEBI:30616"/>
    </ligand>
</feature>
<evidence type="ECO:0000256" key="15">
    <source>
        <dbReference type="ARBA" id="ARBA00040883"/>
    </source>
</evidence>
<comment type="subunit">
    <text evidence="5 16">Homodimer.</text>
</comment>
<comment type="catalytic activity">
    <reaction evidence="1 16">
        <text>(R)-pantothenate + ATP = (R)-4'-phosphopantothenate + ADP + H(+)</text>
        <dbReference type="Rhea" id="RHEA:16373"/>
        <dbReference type="ChEBI" id="CHEBI:10986"/>
        <dbReference type="ChEBI" id="CHEBI:15378"/>
        <dbReference type="ChEBI" id="CHEBI:29032"/>
        <dbReference type="ChEBI" id="CHEBI:30616"/>
        <dbReference type="ChEBI" id="CHEBI:456216"/>
        <dbReference type="EC" id="2.7.1.33"/>
    </reaction>
</comment>
<dbReference type="GO" id="GO:0004594">
    <property type="term" value="F:pantothenate kinase activity"/>
    <property type="evidence" value="ECO:0007669"/>
    <property type="project" value="UniProtKB-EC"/>
</dbReference>
<keyword evidence="11 16" id="KW-0067">ATP-binding</keyword>
<feature type="binding site" evidence="16">
    <location>
        <begin position="7"/>
        <end position="14"/>
    </location>
    <ligand>
        <name>ATP</name>
        <dbReference type="ChEBI" id="CHEBI:30616"/>
    </ligand>
</feature>
<evidence type="ECO:0000256" key="14">
    <source>
        <dbReference type="ARBA" id="ARBA00038036"/>
    </source>
</evidence>
<feature type="active site" description="Proton acceptor" evidence="16">
    <location>
        <position position="93"/>
    </location>
</feature>
<evidence type="ECO:0000256" key="11">
    <source>
        <dbReference type="ARBA" id="ARBA00022840"/>
    </source>
</evidence>
<evidence type="ECO:0000256" key="2">
    <source>
        <dbReference type="ARBA" id="ARBA00001958"/>
    </source>
</evidence>
<comment type="subcellular location">
    <subcellularLocation>
        <location evidence="3 16">Cytoplasm</location>
    </subcellularLocation>
</comment>
<comment type="function">
    <text evidence="16">Catalyzes the phosphorylation of pantothenate (Pan), the first step in CoA biosynthesis.</text>
</comment>
<keyword evidence="9 16" id="KW-0547">Nucleotide-binding</keyword>
<protein>
    <recommendedName>
        <fullName evidence="15 16">Type III pantothenate kinase</fullName>
        <ecNumber evidence="6 16">2.7.1.33</ecNumber>
    </recommendedName>
    <alternativeName>
        <fullName evidence="16">PanK-III</fullName>
    </alternativeName>
    <alternativeName>
        <fullName evidence="16">Pantothenic acid kinase</fullName>
    </alternativeName>
</protein>
<keyword evidence="8 16" id="KW-0808">Transferase</keyword>
<evidence type="ECO:0000256" key="4">
    <source>
        <dbReference type="ARBA" id="ARBA00005225"/>
    </source>
</evidence>
<dbReference type="PANTHER" id="PTHR34265:SF1">
    <property type="entry name" value="TYPE III PANTOTHENATE KINASE"/>
    <property type="match status" value="1"/>
</dbReference>
<evidence type="ECO:0000256" key="5">
    <source>
        <dbReference type="ARBA" id="ARBA00011738"/>
    </source>
</evidence>
<evidence type="ECO:0000256" key="13">
    <source>
        <dbReference type="ARBA" id="ARBA00022993"/>
    </source>
</evidence>
<comment type="cofactor">
    <cofactor evidence="16">
        <name>NH4(+)</name>
        <dbReference type="ChEBI" id="CHEBI:28938"/>
    </cofactor>
    <cofactor evidence="16">
        <name>K(+)</name>
        <dbReference type="ChEBI" id="CHEBI:29103"/>
    </cofactor>
    <text evidence="16">A monovalent cation. Ammonium or potassium.</text>
</comment>
<comment type="similarity">
    <text evidence="14 16">Belongs to the type III pantothenate kinase family.</text>
</comment>
<organism evidence="17 18">
    <name type="scientific">Lacihabitans lacunae</name>
    <dbReference type="NCBI Taxonomy" id="1028214"/>
    <lineage>
        <taxon>Bacteria</taxon>
        <taxon>Pseudomonadati</taxon>
        <taxon>Bacteroidota</taxon>
        <taxon>Cytophagia</taxon>
        <taxon>Cytophagales</taxon>
        <taxon>Leadbetterellaceae</taxon>
        <taxon>Lacihabitans</taxon>
    </lineage>
</organism>
<evidence type="ECO:0000256" key="16">
    <source>
        <dbReference type="HAMAP-Rule" id="MF_01274"/>
    </source>
</evidence>
<evidence type="ECO:0000256" key="12">
    <source>
        <dbReference type="ARBA" id="ARBA00022958"/>
    </source>
</evidence>
<keyword evidence="12 16" id="KW-0630">Potassium</keyword>
<keyword evidence="18" id="KW-1185">Reference proteome</keyword>
<dbReference type="InterPro" id="IPR004619">
    <property type="entry name" value="Type_III_PanK"/>
</dbReference>
<dbReference type="EMBL" id="JBHRYQ010000001">
    <property type="protein sequence ID" value="MFC3809055.1"/>
    <property type="molecule type" value="Genomic_DNA"/>
</dbReference>
<evidence type="ECO:0000313" key="18">
    <source>
        <dbReference type="Proteomes" id="UP001595616"/>
    </source>
</evidence>
<feature type="binding site" evidence="16">
    <location>
        <begin position="91"/>
        <end position="94"/>
    </location>
    <ligand>
        <name>substrate</name>
    </ligand>
</feature>
<comment type="caution">
    <text evidence="17">The sequence shown here is derived from an EMBL/GenBank/DDBJ whole genome shotgun (WGS) entry which is preliminary data.</text>
</comment>